<comment type="caution">
    <text evidence="1">The sequence shown here is derived from an EMBL/GenBank/DDBJ whole genome shotgun (WGS) entry which is preliminary data.</text>
</comment>
<sequence length="125" mass="13233">MKANNNQRAVAMRLAGASYPQIGDTLGLDSEVVESMVANHLASLNCESGQVKAELDLARLDGLLTGVWRSATKGDNTAVGHALKIIGQRADILARLDSNTPAPEHAKIGDIISSVKNQNKQESEA</sequence>
<organism evidence="1 2">
    <name type="scientific">Corynebacterium propinquum</name>
    <dbReference type="NCBI Taxonomy" id="43769"/>
    <lineage>
        <taxon>Bacteria</taxon>
        <taxon>Bacillati</taxon>
        <taxon>Actinomycetota</taxon>
        <taxon>Actinomycetes</taxon>
        <taxon>Mycobacteriales</taxon>
        <taxon>Corynebacteriaceae</taxon>
        <taxon>Corynebacterium</taxon>
    </lineage>
</organism>
<gene>
    <name evidence="1" type="ORF">QPX54_09715</name>
</gene>
<dbReference type="EMBL" id="JASNVP010000009">
    <property type="protein sequence ID" value="MDK4326776.1"/>
    <property type="molecule type" value="Genomic_DNA"/>
</dbReference>
<name>A0AAP4BWB5_9CORY</name>
<dbReference type="AlphaFoldDB" id="A0AAP4BWB5"/>
<reference evidence="1" key="1">
    <citation type="submission" date="2023-05" db="EMBL/GenBank/DDBJ databases">
        <title>Metabolic capabilities are highly conserved among human nasal-associated Corynebacterium species in pangenomic analyses.</title>
        <authorList>
            <person name="Tran T.H."/>
            <person name="Roberts A.Q."/>
            <person name="Escapa I.F."/>
            <person name="Gao W."/>
            <person name="Conlan S."/>
            <person name="Kong H."/>
            <person name="Segre J.A."/>
            <person name="Kelly M.S."/>
            <person name="Lemon K.P."/>
        </authorList>
    </citation>
    <scope>NUCLEOTIDE SEQUENCE</scope>
    <source>
        <strain evidence="1">KPL2654</strain>
    </source>
</reference>
<evidence type="ECO:0000313" key="1">
    <source>
        <dbReference type="EMBL" id="MDK4326776.1"/>
    </source>
</evidence>
<protein>
    <submittedName>
        <fullName evidence="1">Uncharacterized protein</fullName>
    </submittedName>
</protein>
<proteinExistence type="predicted"/>
<dbReference type="RefSeq" id="WP_284589951.1">
    <property type="nucleotide sequence ID" value="NZ_JASNVP010000009.1"/>
</dbReference>
<evidence type="ECO:0000313" key="2">
    <source>
        <dbReference type="Proteomes" id="UP001226160"/>
    </source>
</evidence>
<dbReference type="Proteomes" id="UP001226160">
    <property type="component" value="Unassembled WGS sequence"/>
</dbReference>
<accession>A0AAP4BWB5</accession>